<evidence type="ECO:0000313" key="2">
    <source>
        <dbReference type="Proteomes" id="UP000179467"/>
    </source>
</evidence>
<dbReference type="RefSeq" id="WP_070934941.1">
    <property type="nucleotide sequence ID" value="NZ_MIPT01000001.1"/>
</dbReference>
<evidence type="ECO:0000313" key="1">
    <source>
        <dbReference type="EMBL" id="OHT21964.1"/>
    </source>
</evidence>
<sequence length="176" mass="18489">MLPYLLLAAAPVPAATAPYPPATFEHTAIIAHLALDGRGHVLGCTMETAGRSVADAAPECDAIADPAFLKAVLGEDYRRAIAIDARLIGEAVGTLGPLPGSERRFDRRRMLGTADIEIDRDGHVRRCRPGQAIAIGGAPFNLCGAVNGEAQAFVADPAAPEPRLLKLSFELGMIAR</sequence>
<dbReference type="EMBL" id="MIPT01000001">
    <property type="protein sequence ID" value="OHT21964.1"/>
    <property type="molecule type" value="Genomic_DNA"/>
</dbReference>
<keyword evidence="2" id="KW-1185">Reference proteome</keyword>
<gene>
    <name evidence="1" type="ORF">BHE75_03979</name>
</gene>
<name>A0A1S1HI67_9SPHN</name>
<accession>A0A1S1HI67</accession>
<comment type="caution">
    <text evidence="1">The sequence shown here is derived from an EMBL/GenBank/DDBJ whole genome shotgun (WGS) entry which is preliminary data.</text>
</comment>
<proteinExistence type="predicted"/>
<reference evidence="1 2" key="1">
    <citation type="submission" date="2016-09" db="EMBL/GenBank/DDBJ databases">
        <title>Metabolic pathway, cell adaptation mechanisms and a novel monoxygenase revealed through proteogenomic-transcription analysis of a Sphingomonas haloaromaticamans strain degrading the fungicide ortho-phenylphenol.</title>
        <authorList>
            <person name="Perruchon C."/>
            <person name="Papadopoulou E.S."/>
            <person name="Rousidou C."/>
            <person name="Vasileiadis S."/>
            <person name="Tanou G."/>
            <person name="Amoutzias G."/>
            <person name="Molassiotis A."/>
            <person name="Karpouzas D.G."/>
        </authorList>
    </citation>
    <scope>NUCLEOTIDE SEQUENCE [LARGE SCALE GENOMIC DNA]</scope>
    <source>
        <strain evidence="1 2">P3</strain>
    </source>
</reference>
<dbReference type="Proteomes" id="UP000179467">
    <property type="component" value="Unassembled WGS sequence"/>
</dbReference>
<organism evidence="1 2">
    <name type="scientific">Edaphosphingomonas haloaromaticamans</name>
    <dbReference type="NCBI Taxonomy" id="653954"/>
    <lineage>
        <taxon>Bacteria</taxon>
        <taxon>Pseudomonadati</taxon>
        <taxon>Pseudomonadota</taxon>
        <taxon>Alphaproteobacteria</taxon>
        <taxon>Sphingomonadales</taxon>
        <taxon>Rhizorhabdaceae</taxon>
        <taxon>Edaphosphingomonas</taxon>
    </lineage>
</organism>
<protein>
    <submittedName>
        <fullName evidence="1">Uncharacterized protein</fullName>
    </submittedName>
</protein>
<dbReference type="AlphaFoldDB" id="A0A1S1HI67"/>